<feature type="compositionally biased region" description="Basic residues" evidence="1">
    <location>
        <begin position="1"/>
        <end position="16"/>
    </location>
</feature>
<dbReference type="Gene3D" id="3.40.710.10">
    <property type="entry name" value="DD-peptidase/beta-lactamase superfamily"/>
    <property type="match status" value="1"/>
</dbReference>
<proteinExistence type="predicted"/>
<feature type="transmembrane region" description="Helical" evidence="2">
    <location>
        <begin position="39"/>
        <end position="59"/>
    </location>
</feature>
<dbReference type="Gene3D" id="3.90.1310.10">
    <property type="entry name" value="Penicillin-binding protein 2a (Domain 2)"/>
    <property type="match status" value="1"/>
</dbReference>
<dbReference type="eggNOG" id="COG0768">
    <property type="taxonomic scope" value="Bacteria"/>
</dbReference>
<name>C9L658_BLAHA</name>
<evidence type="ECO:0000313" key="5">
    <source>
        <dbReference type="EMBL" id="EEX22640.1"/>
    </source>
</evidence>
<dbReference type="GO" id="GO:0005886">
    <property type="term" value="C:plasma membrane"/>
    <property type="evidence" value="ECO:0007669"/>
    <property type="project" value="TreeGrafter"/>
</dbReference>
<dbReference type="Proteomes" id="UP000003755">
    <property type="component" value="Unassembled WGS sequence"/>
</dbReference>
<dbReference type="PANTHER" id="PTHR30627">
    <property type="entry name" value="PEPTIDOGLYCAN D,D-TRANSPEPTIDASE"/>
    <property type="match status" value="1"/>
</dbReference>
<keyword evidence="2" id="KW-1133">Transmembrane helix</keyword>
<feature type="domain" description="Penicillin-binding protein transpeptidase" evidence="3">
    <location>
        <begin position="186"/>
        <end position="495"/>
    </location>
</feature>
<dbReference type="EMBL" id="ABYU02000011">
    <property type="protein sequence ID" value="EEX22640.1"/>
    <property type="molecule type" value="Genomic_DNA"/>
</dbReference>
<dbReference type="SUPFAM" id="SSF56601">
    <property type="entry name" value="beta-lactamase/transpeptidase-like"/>
    <property type="match status" value="1"/>
</dbReference>
<evidence type="ECO:0000259" key="4">
    <source>
        <dbReference type="Pfam" id="PF21922"/>
    </source>
</evidence>
<keyword evidence="2" id="KW-0472">Membrane</keyword>
<gene>
    <name evidence="5" type="ORF">BLAHAN_04865</name>
</gene>
<keyword evidence="2" id="KW-0812">Transmembrane</keyword>
<dbReference type="SUPFAM" id="SSF56519">
    <property type="entry name" value="Penicillin binding protein dimerisation domain"/>
    <property type="match status" value="1"/>
</dbReference>
<dbReference type="InterPro" id="IPR036138">
    <property type="entry name" value="PBP_dimer_sf"/>
</dbReference>
<sequence length="501" mass="54739">MRTKKLKDKNKKSAKKLQKEEEAMKKKRKKRKRSKNKEYTIISYFFVAIFISLIGYMVYFNVEKREDVISSPYNTRQNQLADRITRGKILSSDGQTLAYTETDGEGNETRVYPYGNKFAHVVGYDCNGKNGIEALANFSLMSSHNNYIEQVKNEILENKNPGDSVVTTLNTKLQEAAYNALGSYNGAVVVLDPKTGAVLASVSKPDFNPNMVEEDWDALVNDSANSSLLNRATQGAYPPGSIFKVVDALAYLREHGTIDGFSYNCKGSITVDDHKIPCFGGEVHGSEDFTKAFAKSCNTAFTQIGLDLGAKNLQETAENLLFNSKLPIPLEYNKSRFDLGSAPGNPLLMQTAIGQGNTLVSPMHMAMITAAIANDGKLMKPYYIEKVETVSGQTVETTKPSVYKELMTAEEAGVLKALMTEVVKSGTATKLSGESYSAAGKTGSAEYTGSDGKIKTHSWFIGFSNVEELDLAIAVIAEGAGTGSKVAVPVAHQVFNAFYYN</sequence>
<protein>
    <submittedName>
        <fullName evidence="5">Penicillin-binding protein, transpeptidase domain protein</fullName>
    </submittedName>
</protein>
<dbReference type="GO" id="GO:0071555">
    <property type="term" value="P:cell wall organization"/>
    <property type="evidence" value="ECO:0007669"/>
    <property type="project" value="TreeGrafter"/>
</dbReference>
<dbReference type="InterPro" id="IPR012338">
    <property type="entry name" value="Beta-lactam/transpept-like"/>
</dbReference>
<evidence type="ECO:0000256" key="1">
    <source>
        <dbReference type="SAM" id="MobiDB-lite"/>
    </source>
</evidence>
<dbReference type="STRING" id="537007.BLAHAN_04865"/>
<feature type="region of interest" description="Disordered" evidence="1">
    <location>
        <begin position="1"/>
        <end position="32"/>
    </location>
</feature>
<dbReference type="GO" id="GO:0071972">
    <property type="term" value="F:peptidoglycan L,D-transpeptidase activity"/>
    <property type="evidence" value="ECO:0007669"/>
    <property type="project" value="TreeGrafter"/>
</dbReference>
<dbReference type="Pfam" id="PF00905">
    <property type="entry name" value="Transpeptidase"/>
    <property type="match status" value="1"/>
</dbReference>
<dbReference type="GO" id="GO:0008658">
    <property type="term" value="F:penicillin binding"/>
    <property type="evidence" value="ECO:0007669"/>
    <property type="project" value="InterPro"/>
</dbReference>
<dbReference type="KEGG" id="bhan:CGC63_06675"/>
<dbReference type="InterPro" id="IPR050515">
    <property type="entry name" value="Beta-lactam/transpept"/>
</dbReference>
<dbReference type="InterPro" id="IPR001460">
    <property type="entry name" value="PCN-bd_Tpept"/>
</dbReference>
<feature type="domain" description="Penicillin binding protein A dimerisation" evidence="4">
    <location>
        <begin position="86"/>
        <end position="165"/>
    </location>
</feature>
<comment type="caution">
    <text evidence="5">The sequence shown here is derived from an EMBL/GenBank/DDBJ whole genome shotgun (WGS) entry which is preliminary data.</text>
</comment>
<dbReference type="AlphaFoldDB" id="C9L658"/>
<dbReference type="HOGENOM" id="CLU_009289_1_0_9"/>
<dbReference type="InterPro" id="IPR054120">
    <property type="entry name" value="PBPA_dimer"/>
</dbReference>
<evidence type="ECO:0000313" key="6">
    <source>
        <dbReference type="Proteomes" id="UP000003755"/>
    </source>
</evidence>
<evidence type="ECO:0000259" key="3">
    <source>
        <dbReference type="Pfam" id="PF00905"/>
    </source>
</evidence>
<accession>C9L658</accession>
<dbReference type="PANTHER" id="PTHR30627:SF24">
    <property type="entry name" value="PENICILLIN-BINDING PROTEIN 4B"/>
    <property type="match status" value="1"/>
</dbReference>
<reference evidence="5" key="1">
    <citation type="submission" date="2009-09" db="EMBL/GenBank/DDBJ databases">
        <authorList>
            <person name="Weinstock G."/>
            <person name="Sodergren E."/>
            <person name="Clifton S."/>
            <person name="Fulton L."/>
            <person name="Fulton B."/>
            <person name="Courtney L."/>
            <person name="Fronick C."/>
            <person name="Harrison M."/>
            <person name="Strong C."/>
            <person name="Farmer C."/>
            <person name="Delahaunty K."/>
            <person name="Markovic C."/>
            <person name="Hall O."/>
            <person name="Minx P."/>
            <person name="Tomlinson C."/>
            <person name="Mitreva M."/>
            <person name="Nelson J."/>
            <person name="Hou S."/>
            <person name="Wollam A."/>
            <person name="Pepin K.H."/>
            <person name="Johnson M."/>
            <person name="Bhonagiri V."/>
            <person name="Nash W.E."/>
            <person name="Warren W."/>
            <person name="Chinwalla A."/>
            <person name="Mardis E.R."/>
            <person name="Wilson R.K."/>
        </authorList>
    </citation>
    <scope>NUCLEOTIDE SEQUENCE [LARGE SCALE GENOMIC DNA]</scope>
    <source>
        <strain evidence="5">DSM 20583</strain>
    </source>
</reference>
<keyword evidence="6" id="KW-1185">Reference proteome</keyword>
<organism evidence="5 6">
    <name type="scientific">Blautia hansenii DSM 20583</name>
    <dbReference type="NCBI Taxonomy" id="537007"/>
    <lineage>
        <taxon>Bacteria</taxon>
        <taxon>Bacillati</taxon>
        <taxon>Bacillota</taxon>
        <taxon>Clostridia</taxon>
        <taxon>Lachnospirales</taxon>
        <taxon>Lachnospiraceae</taxon>
        <taxon>Blautia</taxon>
    </lineage>
</organism>
<dbReference type="RefSeq" id="WP_004222170.1">
    <property type="nucleotide sequence ID" value="NZ_CP022413.2"/>
</dbReference>
<dbReference type="Pfam" id="PF21922">
    <property type="entry name" value="PBP_dimer_2"/>
    <property type="match status" value="1"/>
</dbReference>
<evidence type="ECO:0000256" key="2">
    <source>
        <dbReference type="SAM" id="Phobius"/>
    </source>
</evidence>